<organism evidence="1 2">
    <name type="scientific">Strongylus vulgaris</name>
    <name type="common">Blood worm</name>
    <dbReference type="NCBI Taxonomy" id="40348"/>
    <lineage>
        <taxon>Eukaryota</taxon>
        <taxon>Metazoa</taxon>
        <taxon>Ecdysozoa</taxon>
        <taxon>Nematoda</taxon>
        <taxon>Chromadorea</taxon>
        <taxon>Rhabditida</taxon>
        <taxon>Rhabditina</taxon>
        <taxon>Rhabditomorpha</taxon>
        <taxon>Strongyloidea</taxon>
        <taxon>Strongylidae</taxon>
        <taxon>Strongylus</taxon>
    </lineage>
</organism>
<reference evidence="1 2" key="1">
    <citation type="submission" date="2018-11" db="EMBL/GenBank/DDBJ databases">
        <authorList>
            <consortium name="Pathogen Informatics"/>
        </authorList>
    </citation>
    <scope>NUCLEOTIDE SEQUENCE [LARGE SCALE GENOMIC DNA]</scope>
</reference>
<gene>
    <name evidence="1" type="ORF">SVUK_LOCUS8269</name>
</gene>
<protein>
    <submittedName>
        <fullName evidence="1">Uncharacterized protein</fullName>
    </submittedName>
</protein>
<dbReference type="EMBL" id="UYYB01029775">
    <property type="protein sequence ID" value="VDM73271.1"/>
    <property type="molecule type" value="Genomic_DNA"/>
</dbReference>
<dbReference type="AlphaFoldDB" id="A0A3P7IJG3"/>
<proteinExistence type="predicted"/>
<sequence length="32" mass="3798">MYQFCIDLAKMKMVRIIPEVTIALFQWTKAAH</sequence>
<name>A0A3P7IJG3_STRVU</name>
<keyword evidence="2" id="KW-1185">Reference proteome</keyword>
<dbReference type="Proteomes" id="UP000270094">
    <property type="component" value="Unassembled WGS sequence"/>
</dbReference>
<evidence type="ECO:0000313" key="1">
    <source>
        <dbReference type="EMBL" id="VDM73271.1"/>
    </source>
</evidence>
<evidence type="ECO:0000313" key="2">
    <source>
        <dbReference type="Proteomes" id="UP000270094"/>
    </source>
</evidence>
<accession>A0A3P7IJG3</accession>